<keyword evidence="3" id="KW-1185">Reference proteome</keyword>
<evidence type="ECO:0000313" key="2">
    <source>
        <dbReference type="EMBL" id="WOH13376.1"/>
    </source>
</evidence>
<evidence type="ECO:0000256" key="1">
    <source>
        <dbReference type="SAM" id="MobiDB-lite"/>
    </source>
</evidence>
<dbReference type="EMBL" id="CP093350">
    <property type="protein sequence ID" value="WOH13376.1"/>
    <property type="molecule type" value="Genomic_DNA"/>
</dbReference>
<proteinExistence type="predicted"/>
<sequence>MELCNIVDHDLDRSDNESEGDDTFYAELERRIIVLINTPGENDLKDSRTMRRITNNYSSHRDKKYFDWTEAQIPAGSVPTTILNLWKSNVGGTGVFIPHSVKSDGKNKRRMRKKSENGRSYKAKAVANKNQVIYSRYLLTRSFFMFIVVYNP</sequence>
<dbReference type="AlphaFoldDB" id="A0AAF0XSA0"/>
<feature type="region of interest" description="Disordered" evidence="1">
    <location>
        <begin position="101"/>
        <end position="121"/>
    </location>
</feature>
<dbReference type="PANTHER" id="PTHR34956">
    <property type="entry name" value="OS05G0397300 PROTEIN"/>
    <property type="match status" value="1"/>
</dbReference>
<protein>
    <submittedName>
        <fullName evidence="2">Uncharacterized protein</fullName>
    </submittedName>
</protein>
<organism evidence="2 3">
    <name type="scientific">Daucus carota subsp. sativus</name>
    <name type="common">Carrot</name>
    <dbReference type="NCBI Taxonomy" id="79200"/>
    <lineage>
        <taxon>Eukaryota</taxon>
        <taxon>Viridiplantae</taxon>
        <taxon>Streptophyta</taxon>
        <taxon>Embryophyta</taxon>
        <taxon>Tracheophyta</taxon>
        <taxon>Spermatophyta</taxon>
        <taxon>Magnoliopsida</taxon>
        <taxon>eudicotyledons</taxon>
        <taxon>Gunneridae</taxon>
        <taxon>Pentapetalae</taxon>
        <taxon>asterids</taxon>
        <taxon>campanulids</taxon>
        <taxon>Apiales</taxon>
        <taxon>Apiaceae</taxon>
        <taxon>Apioideae</taxon>
        <taxon>Scandiceae</taxon>
        <taxon>Daucinae</taxon>
        <taxon>Daucus</taxon>
        <taxon>Daucus sect. Daucus</taxon>
    </lineage>
</organism>
<dbReference type="Proteomes" id="UP000077755">
    <property type="component" value="Chromosome 8"/>
</dbReference>
<reference evidence="2" key="1">
    <citation type="journal article" date="2016" name="Nat. Genet.">
        <title>A high-quality carrot genome assembly provides new insights into carotenoid accumulation and asterid genome evolution.</title>
        <authorList>
            <person name="Iorizzo M."/>
            <person name="Ellison S."/>
            <person name="Senalik D."/>
            <person name="Zeng P."/>
            <person name="Satapoomin P."/>
            <person name="Huang J."/>
            <person name="Bowman M."/>
            <person name="Iovene M."/>
            <person name="Sanseverino W."/>
            <person name="Cavagnaro P."/>
            <person name="Yildiz M."/>
            <person name="Macko-Podgorni A."/>
            <person name="Moranska E."/>
            <person name="Grzebelus E."/>
            <person name="Grzebelus D."/>
            <person name="Ashrafi H."/>
            <person name="Zheng Z."/>
            <person name="Cheng S."/>
            <person name="Spooner D."/>
            <person name="Van Deynze A."/>
            <person name="Simon P."/>
        </authorList>
    </citation>
    <scope>NUCLEOTIDE SEQUENCE</scope>
    <source>
        <tissue evidence="2">Leaf</tissue>
    </source>
</reference>
<gene>
    <name evidence="2" type="ORF">DCAR_0832886</name>
</gene>
<reference evidence="2" key="2">
    <citation type="submission" date="2022-03" db="EMBL/GenBank/DDBJ databases">
        <title>Draft title - Genomic analysis of global carrot germplasm unveils the trajectory of domestication and the origin of high carotenoid orange carrot.</title>
        <authorList>
            <person name="Iorizzo M."/>
            <person name="Ellison S."/>
            <person name="Senalik D."/>
            <person name="Macko-Podgorni A."/>
            <person name="Grzebelus D."/>
            <person name="Bostan H."/>
            <person name="Rolling W."/>
            <person name="Curaba J."/>
            <person name="Simon P."/>
        </authorList>
    </citation>
    <scope>NUCLEOTIDE SEQUENCE</scope>
    <source>
        <tissue evidence="2">Leaf</tissue>
    </source>
</reference>
<dbReference type="PANTHER" id="PTHR34956:SF1">
    <property type="entry name" value="DUF4005 DOMAIN-CONTAINING PROTEIN"/>
    <property type="match status" value="1"/>
</dbReference>
<accession>A0AAF0XSA0</accession>
<name>A0AAF0XSA0_DAUCS</name>
<evidence type="ECO:0000313" key="3">
    <source>
        <dbReference type="Proteomes" id="UP000077755"/>
    </source>
</evidence>